<dbReference type="VEuPathDB" id="FungiDB:BD410DRAFT_796891"/>
<reference evidence="10 11" key="1">
    <citation type="submission" date="2018-06" db="EMBL/GenBank/DDBJ databases">
        <title>A transcriptomic atlas of mushroom development highlights an independent origin of complex multicellularity.</title>
        <authorList>
            <consortium name="DOE Joint Genome Institute"/>
            <person name="Krizsan K."/>
            <person name="Almasi E."/>
            <person name="Merenyi Z."/>
            <person name="Sahu N."/>
            <person name="Viragh M."/>
            <person name="Koszo T."/>
            <person name="Mondo S."/>
            <person name="Kiss B."/>
            <person name="Balint B."/>
            <person name="Kues U."/>
            <person name="Barry K."/>
            <person name="Hegedus J.C."/>
            <person name="Henrissat B."/>
            <person name="Johnson J."/>
            <person name="Lipzen A."/>
            <person name="Ohm R."/>
            <person name="Nagy I."/>
            <person name="Pangilinan J."/>
            <person name="Yan J."/>
            <person name="Xiong Y."/>
            <person name="Grigoriev I.V."/>
            <person name="Hibbett D.S."/>
            <person name="Nagy L.G."/>
        </authorList>
    </citation>
    <scope>NUCLEOTIDE SEQUENCE [LARGE SCALE GENOMIC DNA]</scope>
    <source>
        <strain evidence="10 11">SZMC22713</strain>
    </source>
</reference>
<evidence type="ECO:0000256" key="3">
    <source>
        <dbReference type="ARBA" id="ARBA00022490"/>
    </source>
</evidence>
<feature type="compositionally biased region" description="Polar residues" evidence="7">
    <location>
        <begin position="247"/>
        <end position="268"/>
    </location>
</feature>
<dbReference type="GO" id="GO:0006897">
    <property type="term" value="P:endocytosis"/>
    <property type="evidence" value="ECO:0007669"/>
    <property type="project" value="InterPro"/>
</dbReference>
<gene>
    <name evidence="10" type="ORF">BD410DRAFT_796891</name>
</gene>
<dbReference type="Gene3D" id="2.30.30.40">
    <property type="entry name" value="SH3 Domains"/>
    <property type="match status" value="1"/>
</dbReference>
<keyword evidence="11" id="KW-1185">Reference proteome</keyword>
<dbReference type="SUPFAM" id="SSF103657">
    <property type="entry name" value="BAR/IMD domain-like"/>
    <property type="match status" value="1"/>
</dbReference>
<dbReference type="GO" id="GO:0008289">
    <property type="term" value="F:lipid binding"/>
    <property type="evidence" value="ECO:0007669"/>
    <property type="project" value="TreeGrafter"/>
</dbReference>
<keyword evidence="4" id="KW-0206">Cytoskeleton</keyword>
<dbReference type="PROSITE" id="PS50002">
    <property type="entry name" value="SH3"/>
    <property type="match status" value="1"/>
</dbReference>
<feature type="compositionally biased region" description="Low complexity" evidence="7">
    <location>
        <begin position="269"/>
        <end position="278"/>
    </location>
</feature>
<sequence length="735" mass="81731">MAGKQLGKLRQWAGEVISTREKTQPTSEFLDLERDIEHRRAGVEKLQVASTDYHYSLSRKKFSEALPGTEKMMPIDSLGIVMIDHGEEFGNESAFGNALVNFGRAHCRVAALQEAYAVTIQDTFLESLKSFISELSDYSSQRKKLESRRLAYDAAITKAEKTYKKDKDRKEADDELQKARLRYEETAEDVKTRMTAIQENELLQLKQLTDFLEQETKFVEQYLDVLRDVKAEWVDESLITKNGTSTFEVTPHQFGSRSNPDLETSRPINSNFNSMRSSHSNRSRKSVASHNTSSDQEPVSPIIEARSHGRRKSDAGAKLSRPGSRQSRKRANSNVTVGSSDGEERIDKEKSKKKGSMTGWVGDAMTSVTGRRKNRVPDKDKFTTLGDHDDIDDDDYRDVANWKRPVSSLSNRSGKSTRSKSAKESPQISPRNLKKKVKALYDFSGSADELSFKAGEEIVVVNEVLDGWWVGELDGRRGLFPTNYTEPTKGAIGKTSPPSLPSRSRNQSTHSVMGSLGLGGSNHHVDDEIKRTLVNHDSEISTDEHAPSDFDDEHPFADHHLAASRSPLTGGFYPDSATDDDGDGDVTLSIVRPADPDNKPVGLDILSVHDAYRKTVNLDEKVHEPPSPVKKAPPPPPPRRRSTTNILNVPPLPARNLASSRTQSASHIPLSSIFTDQPFMQSENHSPFESDSSLSLDTVALTKTMPGCKSCACDDFRQNPFKPQGMCSGCFHLHV</sequence>
<dbReference type="AlphaFoldDB" id="A0A4Y7PIP1"/>
<protein>
    <submittedName>
        <fullName evidence="10">BAR-domain-containing protein</fullName>
    </submittedName>
</protein>
<dbReference type="CDD" id="cd00174">
    <property type="entry name" value="SH3"/>
    <property type="match status" value="1"/>
</dbReference>
<organism evidence="10 11">
    <name type="scientific">Rickenella mellea</name>
    <dbReference type="NCBI Taxonomy" id="50990"/>
    <lineage>
        <taxon>Eukaryota</taxon>
        <taxon>Fungi</taxon>
        <taxon>Dikarya</taxon>
        <taxon>Basidiomycota</taxon>
        <taxon>Agaricomycotina</taxon>
        <taxon>Agaricomycetes</taxon>
        <taxon>Hymenochaetales</taxon>
        <taxon>Rickenellaceae</taxon>
        <taxon>Rickenella</taxon>
    </lineage>
</organism>
<comment type="subcellular location">
    <subcellularLocation>
        <location evidence="1">Cytoplasm</location>
        <location evidence="1">Cytoskeleton</location>
    </subcellularLocation>
</comment>
<dbReference type="PANTHER" id="PTHR47174">
    <property type="entry name" value="BRIDGING INTEGRATOR 3"/>
    <property type="match status" value="1"/>
</dbReference>
<dbReference type="PANTHER" id="PTHR47174:SF3">
    <property type="entry name" value="BRIDGING INTEGRATOR 3"/>
    <property type="match status" value="1"/>
</dbReference>
<proteinExistence type="predicted"/>
<dbReference type="GO" id="GO:0043332">
    <property type="term" value="C:mating projection tip"/>
    <property type="evidence" value="ECO:0007669"/>
    <property type="project" value="TreeGrafter"/>
</dbReference>
<dbReference type="Pfam" id="PF00018">
    <property type="entry name" value="SH3_1"/>
    <property type="match status" value="1"/>
</dbReference>
<feature type="coiled-coil region" evidence="6">
    <location>
        <begin position="128"/>
        <end position="189"/>
    </location>
</feature>
<feature type="region of interest" description="Disordered" evidence="7">
    <location>
        <begin position="566"/>
        <end position="586"/>
    </location>
</feature>
<dbReference type="PRINTS" id="PR00452">
    <property type="entry name" value="SH3DOMAIN"/>
</dbReference>
<evidence type="ECO:0000256" key="7">
    <source>
        <dbReference type="SAM" id="MobiDB-lite"/>
    </source>
</evidence>
<feature type="compositionally biased region" description="Pro residues" evidence="7">
    <location>
        <begin position="625"/>
        <end position="637"/>
    </location>
</feature>
<dbReference type="PROSITE" id="PS51021">
    <property type="entry name" value="BAR"/>
    <property type="match status" value="1"/>
</dbReference>
<dbReference type="GO" id="GO:0031097">
    <property type="term" value="C:medial cortex"/>
    <property type="evidence" value="ECO:0007669"/>
    <property type="project" value="TreeGrafter"/>
</dbReference>
<dbReference type="FunFam" id="2.30.30.40:FF:000072">
    <property type="entry name" value="Unconventional Myosin IB"/>
    <property type="match status" value="1"/>
</dbReference>
<dbReference type="EMBL" id="ML170303">
    <property type="protein sequence ID" value="TDL14861.1"/>
    <property type="molecule type" value="Genomic_DNA"/>
</dbReference>
<dbReference type="Proteomes" id="UP000294933">
    <property type="component" value="Unassembled WGS sequence"/>
</dbReference>
<dbReference type="GO" id="GO:0015629">
    <property type="term" value="C:actin cytoskeleton"/>
    <property type="evidence" value="ECO:0007669"/>
    <property type="project" value="TreeGrafter"/>
</dbReference>
<dbReference type="InterPro" id="IPR004148">
    <property type="entry name" value="BAR_dom"/>
</dbReference>
<evidence type="ECO:0000256" key="4">
    <source>
        <dbReference type="ARBA" id="ARBA00023212"/>
    </source>
</evidence>
<dbReference type="OrthoDB" id="10263741at2759"/>
<evidence type="ECO:0000256" key="2">
    <source>
        <dbReference type="ARBA" id="ARBA00022443"/>
    </source>
</evidence>
<keyword evidence="2 5" id="KW-0728">SH3 domain</keyword>
<dbReference type="GO" id="GO:0097320">
    <property type="term" value="P:plasma membrane tubulation"/>
    <property type="evidence" value="ECO:0007669"/>
    <property type="project" value="TreeGrafter"/>
</dbReference>
<evidence type="ECO:0000313" key="10">
    <source>
        <dbReference type="EMBL" id="TDL14861.1"/>
    </source>
</evidence>
<keyword evidence="6" id="KW-0175">Coiled coil</keyword>
<name>A0A4Y7PIP1_9AGAM</name>
<evidence type="ECO:0000256" key="6">
    <source>
        <dbReference type="SAM" id="Coils"/>
    </source>
</evidence>
<feature type="region of interest" description="Disordered" evidence="7">
    <location>
        <begin position="618"/>
        <end position="649"/>
    </location>
</feature>
<dbReference type="Gene3D" id="1.20.1270.60">
    <property type="entry name" value="Arfaptin homology (AH) domain/BAR domain"/>
    <property type="match status" value="1"/>
</dbReference>
<dbReference type="InterPro" id="IPR046982">
    <property type="entry name" value="BIN3/RVS161-like"/>
</dbReference>
<dbReference type="SMART" id="SM00721">
    <property type="entry name" value="BAR"/>
    <property type="match status" value="1"/>
</dbReference>
<keyword evidence="3" id="KW-0963">Cytoplasm</keyword>
<accession>A0A4Y7PIP1</accession>
<evidence type="ECO:0000259" key="8">
    <source>
        <dbReference type="PROSITE" id="PS50002"/>
    </source>
</evidence>
<feature type="compositionally biased region" description="Basic and acidic residues" evidence="7">
    <location>
        <begin position="375"/>
        <end position="388"/>
    </location>
</feature>
<feature type="region of interest" description="Disordered" evidence="7">
    <location>
        <begin position="247"/>
        <end position="431"/>
    </location>
</feature>
<dbReference type="SMART" id="SM00326">
    <property type="entry name" value="SH3"/>
    <property type="match status" value="1"/>
</dbReference>
<evidence type="ECO:0000256" key="5">
    <source>
        <dbReference type="PROSITE-ProRule" id="PRU00192"/>
    </source>
</evidence>
<evidence type="ECO:0000256" key="1">
    <source>
        <dbReference type="ARBA" id="ARBA00004245"/>
    </source>
</evidence>
<feature type="region of interest" description="Disordered" evidence="7">
    <location>
        <begin position="481"/>
        <end position="523"/>
    </location>
</feature>
<dbReference type="SUPFAM" id="SSF50044">
    <property type="entry name" value="SH3-domain"/>
    <property type="match status" value="1"/>
</dbReference>
<dbReference type="InterPro" id="IPR027267">
    <property type="entry name" value="AH/BAR_dom_sf"/>
</dbReference>
<dbReference type="InterPro" id="IPR001452">
    <property type="entry name" value="SH3_domain"/>
</dbReference>
<evidence type="ECO:0000259" key="9">
    <source>
        <dbReference type="PROSITE" id="PS51021"/>
    </source>
</evidence>
<feature type="domain" description="BAR" evidence="9">
    <location>
        <begin position="14"/>
        <end position="242"/>
    </location>
</feature>
<feature type="domain" description="SH3" evidence="8">
    <location>
        <begin position="432"/>
        <end position="490"/>
    </location>
</feature>
<dbReference type="STRING" id="50990.A0A4Y7PIP1"/>
<dbReference type="InterPro" id="IPR036028">
    <property type="entry name" value="SH3-like_dom_sf"/>
</dbReference>
<dbReference type="Pfam" id="PF03114">
    <property type="entry name" value="BAR"/>
    <property type="match status" value="1"/>
</dbReference>
<evidence type="ECO:0000313" key="11">
    <source>
        <dbReference type="Proteomes" id="UP000294933"/>
    </source>
</evidence>
<feature type="compositionally biased region" description="Polar residues" evidence="7">
    <location>
        <begin position="501"/>
        <end position="512"/>
    </location>
</feature>
<dbReference type="GO" id="GO:0051666">
    <property type="term" value="P:actin cortical patch localization"/>
    <property type="evidence" value="ECO:0007669"/>
    <property type="project" value="InterPro"/>
</dbReference>
<dbReference type="GO" id="GO:1990528">
    <property type="term" value="C:Rvs161p-Rvs167p complex"/>
    <property type="evidence" value="ECO:0007669"/>
    <property type="project" value="TreeGrafter"/>
</dbReference>